<evidence type="ECO:0000259" key="5">
    <source>
        <dbReference type="PROSITE" id="PS50048"/>
    </source>
</evidence>
<keyword evidence="2" id="KW-0238">DNA-binding</keyword>
<evidence type="ECO:0000256" key="3">
    <source>
        <dbReference type="ARBA" id="ARBA00023163"/>
    </source>
</evidence>
<name>A0A5N5XFF2_9EURO</name>
<protein>
    <recommendedName>
        <fullName evidence="5">Zn(2)-C6 fungal-type domain-containing protein</fullName>
    </recommendedName>
</protein>
<reference evidence="6 7" key="1">
    <citation type="submission" date="2019-04" db="EMBL/GenBank/DDBJ databases">
        <title>Friends and foes A comparative genomics study of 23 Aspergillus species from section Flavi.</title>
        <authorList>
            <consortium name="DOE Joint Genome Institute"/>
            <person name="Kjaerbolling I."/>
            <person name="Vesth T."/>
            <person name="Frisvad J.C."/>
            <person name="Nybo J.L."/>
            <person name="Theobald S."/>
            <person name="Kildgaard S."/>
            <person name="Isbrandt T."/>
            <person name="Kuo A."/>
            <person name="Sato A."/>
            <person name="Lyhne E.K."/>
            <person name="Kogle M.E."/>
            <person name="Wiebenga A."/>
            <person name="Kun R.S."/>
            <person name="Lubbers R.J."/>
            <person name="Makela M.R."/>
            <person name="Barry K."/>
            <person name="Chovatia M."/>
            <person name="Clum A."/>
            <person name="Daum C."/>
            <person name="Haridas S."/>
            <person name="He G."/>
            <person name="LaButti K."/>
            <person name="Lipzen A."/>
            <person name="Mondo S."/>
            <person name="Riley R."/>
            <person name="Salamov A."/>
            <person name="Simmons B.A."/>
            <person name="Magnuson J.K."/>
            <person name="Henrissat B."/>
            <person name="Mortensen U.H."/>
            <person name="Larsen T.O."/>
            <person name="Devries R.P."/>
            <person name="Grigoriev I.V."/>
            <person name="Machida M."/>
            <person name="Baker S.E."/>
            <person name="Andersen M.R."/>
        </authorList>
    </citation>
    <scope>NUCLEOTIDE SEQUENCE [LARGE SCALE GENOMIC DNA]</scope>
    <source>
        <strain evidence="6 7">CBS 151.66</strain>
    </source>
</reference>
<evidence type="ECO:0000256" key="2">
    <source>
        <dbReference type="ARBA" id="ARBA00023125"/>
    </source>
</evidence>
<dbReference type="PROSITE" id="PS50048">
    <property type="entry name" value="ZN2_CY6_FUNGAL_2"/>
    <property type="match status" value="1"/>
</dbReference>
<dbReference type="InterPro" id="IPR036864">
    <property type="entry name" value="Zn2-C6_fun-type_DNA-bd_sf"/>
</dbReference>
<dbReference type="Pfam" id="PF00172">
    <property type="entry name" value="Zn_clus"/>
    <property type="match status" value="1"/>
</dbReference>
<dbReference type="SMART" id="SM00066">
    <property type="entry name" value="GAL4"/>
    <property type="match status" value="1"/>
</dbReference>
<keyword evidence="7" id="KW-1185">Reference proteome</keyword>
<keyword evidence="3" id="KW-0804">Transcription</keyword>
<dbReference type="GO" id="GO:0003677">
    <property type="term" value="F:DNA binding"/>
    <property type="evidence" value="ECO:0007669"/>
    <property type="project" value="UniProtKB-KW"/>
</dbReference>
<evidence type="ECO:0000313" key="7">
    <source>
        <dbReference type="Proteomes" id="UP000326565"/>
    </source>
</evidence>
<sequence>MSNISRFTGKFRARIEPSALHETLAAKVTKRQRASLVCDQCRKSKLRCDKGQPCSSCVKRHELMLAPIDELRSQRLITVARPLLKAGWRTWSRCLRL</sequence>
<dbReference type="Gene3D" id="4.10.240.10">
    <property type="entry name" value="Zn(2)-C6 fungal-type DNA-binding domain"/>
    <property type="match status" value="1"/>
</dbReference>
<feature type="domain" description="Zn(2)-C6 fungal-type" evidence="5">
    <location>
        <begin position="37"/>
        <end position="60"/>
    </location>
</feature>
<dbReference type="AlphaFoldDB" id="A0A5N5XFF2"/>
<dbReference type="OrthoDB" id="2406834at2759"/>
<dbReference type="Proteomes" id="UP000326565">
    <property type="component" value="Unassembled WGS sequence"/>
</dbReference>
<dbReference type="GO" id="GO:0008270">
    <property type="term" value="F:zinc ion binding"/>
    <property type="evidence" value="ECO:0007669"/>
    <property type="project" value="InterPro"/>
</dbReference>
<evidence type="ECO:0000256" key="4">
    <source>
        <dbReference type="ARBA" id="ARBA00023242"/>
    </source>
</evidence>
<evidence type="ECO:0000256" key="1">
    <source>
        <dbReference type="ARBA" id="ARBA00023015"/>
    </source>
</evidence>
<proteinExistence type="predicted"/>
<dbReference type="GO" id="GO:0009893">
    <property type="term" value="P:positive regulation of metabolic process"/>
    <property type="evidence" value="ECO:0007669"/>
    <property type="project" value="UniProtKB-ARBA"/>
</dbReference>
<dbReference type="SUPFAM" id="SSF57701">
    <property type="entry name" value="Zn2/Cys6 DNA-binding domain"/>
    <property type="match status" value="1"/>
</dbReference>
<dbReference type="CDD" id="cd00067">
    <property type="entry name" value="GAL4"/>
    <property type="match status" value="1"/>
</dbReference>
<evidence type="ECO:0000313" key="6">
    <source>
        <dbReference type="EMBL" id="KAB8079468.1"/>
    </source>
</evidence>
<keyword evidence="4" id="KW-0539">Nucleus</keyword>
<dbReference type="GO" id="GO:0000981">
    <property type="term" value="F:DNA-binding transcription factor activity, RNA polymerase II-specific"/>
    <property type="evidence" value="ECO:0007669"/>
    <property type="project" value="InterPro"/>
</dbReference>
<dbReference type="EMBL" id="ML732150">
    <property type="protein sequence ID" value="KAB8079468.1"/>
    <property type="molecule type" value="Genomic_DNA"/>
</dbReference>
<gene>
    <name evidence="6" type="ORF">BDV29DRAFT_164481</name>
</gene>
<keyword evidence="1" id="KW-0805">Transcription regulation</keyword>
<dbReference type="InterPro" id="IPR001138">
    <property type="entry name" value="Zn2Cys6_DnaBD"/>
</dbReference>
<organism evidence="6 7">
    <name type="scientific">Aspergillus leporis</name>
    <dbReference type="NCBI Taxonomy" id="41062"/>
    <lineage>
        <taxon>Eukaryota</taxon>
        <taxon>Fungi</taxon>
        <taxon>Dikarya</taxon>
        <taxon>Ascomycota</taxon>
        <taxon>Pezizomycotina</taxon>
        <taxon>Eurotiomycetes</taxon>
        <taxon>Eurotiomycetidae</taxon>
        <taxon>Eurotiales</taxon>
        <taxon>Aspergillaceae</taxon>
        <taxon>Aspergillus</taxon>
        <taxon>Aspergillus subgen. Circumdati</taxon>
    </lineage>
</organism>
<accession>A0A5N5XFF2</accession>